<dbReference type="SUPFAM" id="SSF51679">
    <property type="entry name" value="Bacterial luciferase-like"/>
    <property type="match status" value="1"/>
</dbReference>
<dbReference type="GO" id="GO:0005829">
    <property type="term" value="C:cytosol"/>
    <property type="evidence" value="ECO:0007669"/>
    <property type="project" value="TreeGrafter"/>
</dbReference>
<evidence type="ECO:0000313" key="3">
    <source>
        <dbReference type="Proteomes" id="UP000317209"/>
    </source>
</evidence>
<comment type="caution">
    <text evidence="2">The sequence shown here is derived from an EMBL/GenBank/DDBJ whole genome shotgun (WGS) entry which is preliminary data.</text>
</comment>
<dbReference type="GO" id="GO:0016705">
    <property type="term" value="F:oxidoreductase activity, acting on paired donors, with incorporation or reduction of molecular oxygen"/>
    <property type="evidence" value="ECO:0007669"/>
    <property type="project" value="InterPro"/>
</dbReference>
<dbReference type="GO" id="GO:0004497">
    <property type="term" value="F:monooxygenase activity"/>
    <property type="evidence" value="ECO:0007669"/>
    <property type="project" value="UniProtKB-KW"/>
</dbReference>
<gene>
    <name evidence="2" type="ORF">FB560_3114</name>
</gene>
<proteinExistence type="predicted"/>
<sequence length="336" mass="35270">MPRFGLALNLGLEDRSVPATARLYEDVLDVVAYAEQSGIDAVWIGQHHFTNTPGPVPSPLVLLTAAVARTSRIDLGTGIVTLPLEDPIRLAEDAGTLDVLSGGRVQLGVGTGGANLGAFSAFGHDSADRHRLFDEKIARLNDILAGRPVSDSSPAIIQPHVPDLHRRVWQAVTSLDRARSAGRLGQGIQVGAFFDSVVDGQLPKVEAYLDAYSSTGPDDLPRIGVFRFVYLGVSRDAVLAELEPILGPRLPLLADRASVSGNDRLRGLGLEDYLDAVGAIYGSADDAQAALAADPVVALATDVVANSAVQSTFSATASRAQVDALVAVRSEGVLVE</sequence>
<protein>
    <submittedName>
        <fullName evidence="2">Alkanesulfonate monooxygenase SsuD/methylene tetrahydromethanopterin reductase-like flavin-dependent oxidoreductase (Luciferase family)</fullName>
    </submittedName>
</protein>
<dbReference type="InterPro" id="IPR036661">
    <property type="entry name" value="Luciferase-like_sf"/>
</dbReference>
<dbReference type="Gene3D" id="3.20.20.30">
    <property type="entry name" value="Luciferase-like domain"/>
    <property type="match status" value="1"/>
</dbReference>
<dbReference type="Pfam" id="PF00296">
    <property type="entry name" value="Bac_luciferase"/>
    <property type="match status" value="1"/>
</dbReference>
<keyword evidence="2" id="KW-0560">Oxidoreductase</keyword>
<dbReference type="PANTHER" id="PTHR30137:SF15">
    <property type="entry name" value="BLL6902 PROTEIN"/>
    <property type="match status" value="1"/>
</dbReference>
<dbReference type="InterPro" id="IPR011251">
    <property type="entry name" value="Luciferase-like_dom"/>
</dbReference>
<organism evidence="2 3">
    <name type="scientific">Microbacterium saperdae</name>
    <dbReference type="NCBI Taxonomy" id="69368"/>
    <lineage>
        <taxon>Bacteria</taxon>
        <taxon>Bacillati</taxon>
        <taxon>Actinomycetota</taxon>
        <taxon>Actinomycetes</taxon>
        <taxon>Micrococcales</taxon>
        <taxon>Microbacteriaceae</taxon>
        <taxon>Microbacterium</taxon>
    </lineage>
</organism>
<dbReference type="InterPro" id="IPR050766">
    <property type="entry name" value="Bact_Lucif_Oxidored"/>
</dbReference>
<dbReference type="EMBL" id="VFOX01000002">
    <property type="protein sequence ID" value="TQL81641.1"/>
    <property type="molecule type" value="Genomic_DNA"/>
</dbReference>
<reference evidence="2 3" key="1">
    <citation type="submission" date="2019-06" db="EMBL/GenBank/DDBJ databases">
        <title>Sequencing the genomes of 1000 actinobacteria strains.</title>
        <authorList>
            <person name="Klenk H.-P."/>
        </authorList>
    </citation>
    <scope>NUCLEOTIDE SEQUENCE [LARGE SCALE GENOMIC DNA]</scope>
    <source>
        <strain evidence="2 3">DSM 20169</strain>
    </source>
</reference>
<dbReference type="AlphaFoldDB" id="A0A543B9Y2"/>
<keyword evidence="3" id="KW-1185">Reference proteome</keyword>
<accession>A0A543B9Y2</accession>
<dbReference type="RefSeq" id="WP_141873417.1">
    <property type="nucleotide sequence ID" value="NZ_VFOX01000002.1"/>
</dbReference>
<evidence type="ECO:0000259" key="1">
    <source>
        <dbReference type="Pfam" id="PF00296"/>
    </source>
</evidence>
<keyword evidence="2" id="KW-0503">Monooxygenase</keyword>
<dbReference type="Proteomes" id="UP000317209">
    <property type="component" value="Unassembled WGS sequence"/>
</dbReference>
<evidence type="ECO:0000313" key="2">
    <source>
        <dbReference type="EMBL" id="TQL81641.1"/>
    </source>
</evidence>
<dbReference type="PANTHER" id="PTHR30137">
    <property type="entry name" value="LUCIFERASE-LIKE MONOOXYGENASE"/>
    <property type="match status" value="1"/>
</dbReference>
<feature type="domain" description="Luciferase-like" evidence="1">
    <location>
        <begin position="23"/>
        <end position="291"/>
    </location>
</feature>
<name>A0A543B9Y2_9MICO</name>
<dbReference type="OrthoDB" id="7903015at2"/>